<evidence type="ECO:0000256" key="5">
    <source>
        <dbReference type="ARBA" id="ARBA00022499"/>
    </source>
</evidence>
<organism evidence="9 10">
    <name type="scientific">Ditylenchus dipsaci</name>
    <dbReference type="NCBI Taxonomy" id="166011"/>
    <lineage>
        <taxon>Eukaryota</taxon>
        <taxon>Metazoa</taxon>
        <taxon>Ecdysozoa</taxon>
        <taxon>Nematoda</taxon>
        <taxon>Chromadorea</taxon>
        <taxon>Rhabditida</taxon>
        <taxon>Tylenchina</taxon>
        <taxon>Tylenchomorpha</taxon>
        <taxon>Sphaerularioidea</taxon>
        <taxon>Anguinidae</taxon>
        <taxon>Anguininae</taxon>
        <taxon>Ditylenchus</taxon>
    </lineage>
</organism>
<dbReference type="GO" id="GO:0000786">
    <property type="term" value="C:nucleosome"/>
    <property type="evidence" value="ECO:0007669"/>
    <property type="project" value="UniProtKB-KW"/>
</dbReference>
<dbReference type="PROSITE" id="PS00194">
    <property type="entry name" value="THIOREDOXIN_1"/>
    <property type="match status" value="1"/>
</dbReference>
<dbReference type="WBParaSite" id="jg15387">
    <property type="protein sequence ID" value="jg15387"/>
    <property type="gene ID" value="jg15387"/>
</dbReference>
<dbReference type="InterPro" id="IPR036249">
    <property type="entry name" value="Thioredoxin-like_sf"/>
</dbReference>
<dbReference type="Proteomes" id="UP000887574">
    <property type="component" value="Unplaced"/>
</dbReference>
<dbReference type="CDD" id="cd02992">
    <property type="entry name" value="PDI_a_QSOX"/>
    <property type="match status" value="1"/>
</dbReference>
<name>A0A915D3A1_9BILA</name>
<dbReference type="SMART" id="SM00414">
    <property type="entry name" value="H2A"/>
    <property type="match status" value="1"/>
</dbReference>
<dbReference type="Gene3D" id="1.10.20.10">
    <property type="entry name" value="Histone, subunit A"/>
    <property type="match status" value="1"/>
</dbReference>
<dbReference type="FunFam" id="1.10.20.10:FF:000008">
    <property type="entry name" value="Histone H2A"/>
    <property type="match status" value="1"/>
</dbReference>
<evidence type="ECO:0000256" key="1">
    <source>
        <dbReference type="ARBA" id="ARBA00004123"/>
    </source>
</evidence>
<dbReference type="Pfam" id="PF00085">
    <property type="entry name" value="Thioredoxin"/>
    <property type="match status" value="1"/>
</dbReference>
<dbReference type="PROSITE" id="PS51352">
    <property type="entry name" value="THIOREDOXIN_2"/>
    <property type="match status" value="1"/>
</dbReference>
<dbReference type="CDD" id="cd00074">
    <property type="entry name" value="HFD_H2A"/>
    <property type="match status" value="1"/>
</dbReference>
<keyword evidence="6" id="KW-0539">Nucleus</keyword>
<evidence type="ECO:0000313" key="10">
    <source>
        <dbReference type="WBParaSite" id="jg15387"/>
    </source>
</evidence>
<dbReference type="InterPro" id="IPR017937">
    <property type="entry name" value="Thioredoxin_CS"/>
</dbReference>
<evidence type="ECO:0000256" key="6">
    <source>
        <dbReference type="ARBA" id="ARBA00023242"/>
    </source>
</evidence>
<keyword evidence="7" id="KW-0544">Nucleosome core</keyword>
<keyword evidence="7" id="KW-0238">DNA-binding</keyword>
<reference evidence="10" key="1">
    <citation type="submission" date="2022-11" db="UniProtKB">
        <authorList>
            <consortium name="WormBaseParasite"/>
        </authorList>
    </citation>
    <scope>IDENTIFICATION</scope>
</reference>
<dbReference type="PANTHER" id="PTHR23430">
    <property type="entry name" value="HISTONE H2A"/>
    <property type="match status" value="1"/>
</dbReference>
<dbReference type="GO" id="GO:0046982">
    <property type="term" value="F:protein heterodimerization activity"/>
    <property type="evidence" value="ECO:0007669"/>
    <property type="project" value="InterPro"/>
</dbReference>
<dbReference type="SUPFAM" id="SSF52833">
    <property type="entry name" value="Thioredoxin-like"/>
    <property type="match status" value="1"/>
</dbReference>
<protein>
    <submittedName>
        <fullName evidence="10">Thioredoxin domain-containing protein</fullName>
    </submittedName>
</protein>
<keyword evidence="4" id="KW-0158">Chromosome</keyword>
<evidence type="ECO:0000256" key="2">
    <source>
        <dbReference type="ARBA" id="ARBA00004286"/>
    </source>
</evidence>
<dbReference type="InterPro" id="IPR013766">
    <property type="entry name" value="Thioredoxin_domain"/>
</dbReference>
<evidence type="ECO:0000256" key="3">
    <source>
        <dbReference type="ARBA" id="ARBA00010691"/>
    </source>
</evidence>
<comment type="subcellular location">
    <subcellularLocation>
        <location evidence="2">Chromosome</location>
    </subcellularLocation>
    <subcellularLocation>
        <location evidence="1">Nucleus</location>
    </subcellularLocation>
</comment>
<dbReference type="GO" id="GO:0005634">
    <property type="term" value="C:nucleus"/>
    <property type="evidence" value="ECO:0007669"/>
    <property type="project" value="UniProtKB-SubCell"/>
</dbReference>
<sequence>MNRKRKSWGLVPCLCCFTSFYWTSSQIVYDIRAQGSNPLLYQPGVEPIMHLDQATFADTVFDPTKTNAFLVEFYADWCGHCRAFAPFFREFANLVNNWRGVVQIAAVNCADNFNGQICRANGIGYFPMLKYFPRTSTNFGDAMLIEASHSGSNLRDQLAGKILNEFNHFQFLDWPNLRYIEVNGQTRFEDLWQGTLPSATFLVIVFEQFESVGAQMILDMYPFLGMLKINSFPYVAMFKRGDQQSIFMDHFCLQLFDSIHKGQMPSKKIMKEASGPTNVSASSRAGLQFPAGRLRRLLKKGNYADRVGAGASIYMAAVLEYLCAELLELAGNAARDNKKVRISPRHLQLAVRNDEELNKLLAHVTIAAGGVLPNINSVLLPKKTNESSVG</sequence>
<keyword evidence="9" id="KW-1185">Reference proteome</keyword>
<evidence type="ECO:0000259" key="8">
    <source>
        <dbReference type="PROSITE" id="PS51352"/>
    </source>
</evidence>
<dbReference type="GO" id="GO:0030527">
    <property type="term" value="F:structural constituent of chromatin"/>
    <property type="evidence" value="ECO:0007669"/>
    <property type="project" value="InterPro"/>
</dbReference>
<dbReference type="InterPro" id="IPR002119">
    <property type="entry name" value="Histone_H2A"/>
</dbReference>
<comment type="similarity">
    <text evidence="3">Belongs to the histone H2A family.</text>
</comment>
<proteinExistence type="inferred from homology"/>
<dbReference type="InterPro" id="IPR009072">
    <property type="entry name" value="Histone-fold"/>
</dbReference>
<feature type="domain" description="Thioredoxin" evidence="8">
    <location>
        <begin position="31"/>
        <end position="193"/>
    </location>
</feature>
<dbReference type="Gene3D" id="3.40.30.10">
    <property type="entry name" value="Glutaredoxin"/>
    <property type="match status" value="1"/>
</dbReference>
<evidence type="ECO:0000256" key="4">
    <source>
        <dbReference type="ARBA" id="ARBA00022454"/>
    </source>
</evidence>
<accession>A0A915D3A1</accession>
<keyword evidence="5" id="KW-1017">Isopeptide bond</keyword>
<evidence type="ECO:0000256" key="7">
    <source>
        <dbReference type="ARBA" id="ARBA00023269"/>
    </source>
</evidence>
<dbReference type="SUPFAM" id="SSF47113">
    <property type="entry name" value="Histone-fold"/>
    <property type="match status" value="1"/>
</dbReference>
<dbReference type="Pfam" id="PF00125">
    <property type="entry name" value="Histone"/>
    <property type="match status" value="1"/>
</dbReference>
<dbReference type="Pfam" id="PF16211">
    <property type="entry name" value="Histone_H2A_C"/>
    <property type="match status" value="1"/>
</dbReference>
<evidence type="ECO:0000313" key="9">
    <source>
        <dbReference type="Proteomes" id="UP000887574"/>
    </source>
</evidence>
<dbReference type="InterPro" id="IPR007125">
    <property type="entry name" value="H2A/H2B/H3"/>
</dbReference>
<dbReference type="PRINTS" id="PR00620">
    <property type="entry name" value="HISTONEH2A"/>
</dbReference>
<dbReference type="InterPro" id="IPR032454">
    <property type="entry name" value="Histone_H2A_C"/>
</dbReference>
<dbReference type="GO" id="GO:0003677">
    <property type="term" value="F:DNA binding"/>
    <property type="evidence" value="ECO:0007669"/>
    <property type="project" value="InterPro"/>
</dbReference>
<dbReference type="AlphaFoldDB" id="A0A915D3A1"/>